<dbReference type="PANTHER" id="PTHR31549">
    <property type="entry name" value="PROTEIN, PUTATIVE (DUF247)-RELATED-RELATED"/>
    <property type="match status" value="1"/>
</dbReference>
<keyword evidence="3" id="KW-1185">Reference proteome</keyword>
<feature type="transmembrane region" description="Helical" evidence="1">
    <location>
        <begin position="482"/>
        <end position="500"/>
    </location>
</feature>
<reference evidence="2 3" key="2">
    <citation type="submission" date="2024-10" db="EMBL/GenBank/DDBJ databases">
        <authorList>
            <person name="Ryan C."/>
        </authorList>
    </citation>
    <scope>NUCLEOTIDE SEQUENCE [LARGE SCALE GENOMIC DNA]</scope>
</reference>
<dbReference type="EMBL" id="OZ075136">
    <property type="protein sequence ID" value="CAL5004356.1"/>
    <property type="molecule type" value="Genomic_DNA"/>
</dbReference>
<name>A0ABC9BMC1_9POAL</name>
<dbReference type="InterPro" id="IPR004158">
    <property type="entry name" value="DUF247_pln"/>
</dbReference>
<evidence type="ECO:0000313" key="3">
    <source>
        <dbReference type="Proteomes" id="UP001497457"/>
    </source>
</evidence>
<dbReference type="Pfam" id="PF03140">
    <property type="entry name" value="DUF247"/>
    <property type="match status" value="1"/>
</dbReference>
<keyword evidence="1" id="KW-0472">Membrane</keyword>
<organism evidence="2 3">
    <name type="scientific">Urochloa decumbens</name>
    <dbReference type="NCBI Taxonomy" id="240449"/>
    <lineage>
        <taxon>Eukaryota</taxon>
        <taxon>Viridiplantae</taxon>
        <taxon>Streptophyta</taxon>
        <taxon>Embryophyta</taxon>
        <taxon>Tracheophyta</taxon>
        <taxon>Spermatophyta</taxon>
        <taxon>Magnoliopsida</taxon>
        <taxon>Liliopsida</taxon>
        <taxon>Poales</taxon>
        <taxon>Poaceae</taxon>
        <taxon>PACMAD clade</taxon>
        <taxon>Panicoideae</taxon>
        <taxon>Panicodae</taxon>
        <taxon>Paniceae</taxon>
        <taxon>Melinidinae</taxon>
        <taxon>Urochloa</taxon>
    </lineage>
</organism>
<dbReference type="AlphaFoldDB" id="A0ABC9BMC1"/>
<protein>
    <submittedName>
        <fullName evidence="2">Uncharacterized protein</fullName>
    </submittedName>
</protein>
<keyword evidence="1" id="KW-1133">Transmembrane helix</keyword>
<evidence type="ECO:0000313" key="2">
    <source>
        <dbReference type="EMBL" id="CAL5004356.1"/>
    </source>
</evidence>
<dbReference type="PANTHER" id="PTHR31549:SF244">
    <property type="entry name" value="OS08G0121500 PROTEIN"/>
    <property type="match status" value="1"/>
</dbReference>
<sequence>MSSVMLPWAIYTLDSIAQPICELSFPGSMDAASSPDETIVPIPPLPQEIMPERGAFRERLCNTNERLESRILMIQTRIHRFPHRLRGIGGEHKSYIVPSVVAIGPYHHGQPHLQEMEEVKQAAAYRLLQGLGCTVEEVYQKILSVASDARRCYDDALPLVEGSRLSDAEFADMLFVDGCFLVWYLTSNHFDDPLLQWCNQSSGPSLTKDIFLLENQIPWLVLDALMELTKKDVRQFVKEKGAFVLSPTTENNRWWMQWGCIRNRHTDESREGTGAANDMEHYKQPPHLLALLRSVLICNMPKEKRESQLRRINIFPSLSIGAIELVQSGVKLTASASTAMSGGFADMKCQKKKPFFFGELSLSPLFLNDAGVSWLVNMAALESVEKASPARGDVDGYVVSSYLSMLAMLMDREEDVHELRSSGVLNSIFSNAQTLAFFKCLGQHLCPGYNYFNTLDEIDGYMRERPLRIAVHRFVYNNKKTIAAFMSFIGVLATILKALYSLKKP</sequence>
<gene>
    <name evidence="2" type="ORF">URODEC1_LOCUS66847</name>
</gene>
<accession>A0ABC9BMC1</accession>
<keyword evidence="1" id="KW-0812">Transmembrane</keyword>
<dbReference type="Proteomes" id="UP001497457">
    <property type="component" value="Chromosome 26rd"/>
</dbReference>
<reference evidence="3" key="1">
    <citation type="submission" date="2024-06" db="EMBL/GenBank/DDBJ databases">
        <authorList>
            <person name="Ryan C."/>
        </authorList>
    </citation>
    <scope>NUCLEOTIDE SEQUENCE [LARGE SCALE GENOMIC DNA]</scope>
</reference>
<evidence type="ECO:0000256" key="1">
    <source>
        <dbReference type="SAM" id="Phobius"/>
    </source>
</evidence>
<proteinExistence type="predicted"/>